<dbReference type="RefSeq" id="WP_345166310.1">
    <property type="nucleotide sequence ID" value="NZ_BAABGX010000002.1"/>
</dbReference>
<dbReference type="EMBL" id="BAABGX010000002">
    <property type="protein sequence ID" value="GAA4307765.1"/>
    <property type="molecule type" value="Genomic_DNA"/>
</dbReference>
<dbReference type="Proteomes" id="UP001501844">
    <property type="component" value="Unassembled WGS sequence"/>
</dbReference>
<dbReference type="InterPro" id="IPR016181">
    <property type="entry name" value="Acyl_CoA_acyltransferase"/>
</dbReference>
<dbReference type="Gene3D" id="3.40.630.30">
    <property type="match status" value="1"/>
</dbReference>
<sequence>MPSLEIVTSRLCLLPFTQEICQQVLAGEYTALEHTGITPAPGWPDEETLDTLPKILKNLAKVPAPTGFESWMVLKKENMTLIGDASFKGVPNPNGEVDLGYGIIAAEQQKGYGLEVAQALTN</sequence>
<protein>
    <recommendedName>
        <fullName evidence="1">N-acetyltransferase domain-containing protein</fullName>
    </recommendedName>
</protein>
<reference evidence="3" key="1">
    <citation type="journal article" date="2019" name="Int. J. Syst. Evol. Microbiol.">
        <title>The Global Catalogue of Microorganisms (GCM) 10K type strain sequencing project: providing services to taxonomists for standard genome sequencing and annotation.</title>
        <authorList>
            <consortium name="The Broad Institute Genomics Platform"/>
            <consortium name="The Broad Institute Genome Sequencing Center for Infectious Disease"/>
            <person name="Wu L."/>
            <person name="Ma J."/>
        </authorList>
    </citation>
    <scope>NUCLEOTIDE SEQUENCE [LARGE SCALE GENOMIC DNA]</scope>
    <source>
        <strain evidence="3">JCM 17917</strain>
    </source>
</reference>
<organism evidence="2 3">
    <name type="scientific">Nibribacter koreensis</name>
    <dbReference type="NCBI Taxonomy" id="1084519"/>
    <lineage>
        <taxon>Bacteria</taxon>
        <taxon>Pseudomonadati</taxon>
        <taxon>Bacteroidota</taxon>
        <taxon>Cytophagia</taxon>
        <taxon>Cytophagales</taxon>
        <taxon>Hymenobacteraceae</taxon>
        <taxon>Nibribacter</taxon>
    </lineage>
</organism>
<feature type="domain" description="N-acetyltransferase" evidence="1">
    <location>
        <begin position="10"/>
        <end position="121"/>
    </location>
</feature>
<dbReference type="InterPro" id="IPR000182">
    <property type="entry name" value="GNAT_dom"/>
</dbReference>
<accession>A0ABP8FNC4</accession>
<comment type="caution">
    <text evidence="2">The sequence shown here is derived from an EMBL/GenBank/DDBJ whole genome shotgun (WGS) entry which is preliminary data.</text>
</comment>
<evidence type="ECO:0000313" key="2">
    <source>
        <dbReference type="EMBL" id="GAA4307765.1"/>
    </source>
</evidence>
<evidence type="ECO:0000259" key="1">
    <source>
        <dbReference type="Pfam" id="PF13302"/>
    </source>
</evidence>
<dbReference type="SUPFAM" id="SSF55729">
    <property type="entry name" value="Acyl-CoA N-acyltransferases (Nat)"/>
    <property type="match status" value="1"/>
</dbReference>
<name>A0ABP8FNC4_9BACT</name>
<dbReference type="Pfam" id="PF13302">
    <property type="entry name" value="Acetyltransf_3"/>
    <property type="match status" value="1"/>
</dbReference>
<proteinExistence type="predicted"/>
<evidence type="ECO:0000313" key="3">
    <source>
        <dbReference type="Proteomes" id="UP001501844"/>
    </source>
</evidence>
<keyword evidence="3" id="KW-1185">Reference proteome</keyword>
<gene>
    <name evidence="2" type="ORF">GCM10023183_23830</name>
</gene>